<dbReference type="Proteomes" id="UP000053641">
    <property type="component" value="Unassembled WGS sequence"/>
</dbReference>
<keyword evidence="3" id="KW-0106">Calcium</keyword>
<dbReference type="GO" id="GO:0016339">
    <property type="term" value="P:calcium-dependent cell-cell adhesion via plasma membrane cell adhesion molecules"/>
    <property type="evidence" value="ECO:0007669"/>
    <property type="project" value="TreeGrafter"/>
</dbReference>
<dbReference type="GO" id="GO:0000902">
    <property type="term" value="P:cell morphogenesis"/>
    <property type="evidence" value="ECO:0007669"/>
    <property type="project" value="TreeGrafter"/>
</dbReference>
<dbReference type="GO" id="GO:0005912">
    <property type="term" value="C:adherens junction"/>
    <property type="evidence" value="ECO:0007669"/>
    <property type="project" value="TreeGrafter"/>
</dbReference>
<dbReference type="GO" id="GO:0034332">
    <property type="term" value="P:adherens junction organization"/>
    <property type="evidence" value="ECO:0007669"/>
    <property type="project" value="TreeGrafter"/>
</dbReference>
<keyword evidence="6" id="KW-1185">Reference proteome</keyword>
<dbReference type="SUPFAM" id="SSF49313">
    <property type="entry name" value="Cadherin-like"/>
    <property type="match status" value="1"/>
</dbReference>
<dbReference type="InterPro" id="IPR020894">
    <property type="entry name" value="Cadherin_CS"/>
</dbReference>
<dbReference type="GO" id="GO:0045296">
    <property type="term" value="F:cadherin binding"/>
    <property type="evidence" value="ECO:0007669"/>
    <property type="project" value="TreeGrafter"/>
</dbReference>
<dbReference type="AlphaFoldDB" id="A0A099ZLW1"/>
<dbReference type="GO" id="GO:0044331">
    <property type="term" value="P:cell-cell adhesion mediated by cadherin"/>
    <property type="evidence" value="ECO:0007669"/>
    <property type="project" value="TreeGrafter"/>
</dbReference>
<organism evidence="5 6">
    <name type="scientific">Tinamus guttatus</name>
    <name type="common">White-throated tinamou</name>
    <dbReference type="NCBI Taxonomy" id="94827"/>
    <lineage>
        <taxon>Eukaryota</taxon>
        <taxon>Metazoa</taxon>
        <taxon>Chordata</taxon>
        <taxon>Craniata</taxon>
        <taxon>Vertebrata</taxon>
        <taxon>Euteleostomi</taxon>
        <taxon>Archelosauria</taxon>
        <taxon>Archosauria</taxon>
        <taxon>Dinosauria</taxon>
        <taxon>Saurischia</taxon>
        <taxon>Theropoda</taxon>
        <taxon>Coelurosauria</taxon>
        <taxon>Aves</taxon>
        <taxon>Palaeognathae</taxon>
        <taxon>Tinamiformes</taxon>
        <taxon>Tinamidae</taxon>
        <taxon>Tinamus</taxon>
    </lineage>
</organism>
<protein>
    <submittedName>
        <fullName evidence="5">Cadherin-22</fullName>
    </submittedName>
</protein>
<sequence>LPDNHSQVSRASLRIRILDVNDNPPELATPYEAAVCEDAKPGQTISVVDRDEPHSGHRFYFALAPEATHSHRFSLLDVQG</sequence>
<accession>A0A099ZLW1</accession>
<proteinExistence type="predicted"/>
<dbReference type="GO" id="GO:0016477">
    <property type="term" value="P:cell migration"/>
    <property type="evidence" value="ECO:0007669"/>
    <property type="project" value="TreeGrafter"/>
</dbReference>
<dbReference type="GO" id="GO:0005509">
    <property type="term" value="F:calcium ion binding"/>
    <property type="evidence" value="ECO:0007669"/>
    <property type="project" value="InterPro"/>
</dbReference>
<keyword evidence="2" id="KW-0677">Repeat</keyword>
<dbReference type="GO" id="GO:0008013">
    <property type="term" value="F:beta-catenin binding"/>
    <property type="evidence" value="ECO:0007669"/>
    <property type="project" value="TreeGrafter"/>
</dbReference>
<evidence type="ECO:0000256" key="1">
    <source>
        <dbReference type="ARBA" id="ARBA00004370"/>
    </source>
</evidence>
<dbReference type="PROSITE" id="PS00232">
    <property type="entry name" value="CADHERIN_1"/>
    <property type="match status" value="1"/>
</dbReference>
<evidence type="ECO:0000256" key="2">
    <source>
        <dbReference type="ARBA" id="ARBA00022737"/>
    </source>
</evidence>
<reference evidence="5 6" key="1">
    <citation type="submission" date="2014-06" db="EMBL/GenBank/DDBJ databases">
        <title>Genome evolution of avian class.</title>
        <authorList>
            <person name="Zhang G."/>
            <person name="Li C."/>
        </authorList>
    </citation>
    <scope>NUCLEOTIDE SEQUENCE [LARGE SCALE GENOMIC DNA]</scope>
    <source>
        <strain evidence="5">BGI_N309</strain>
    </source>
</reference>
<gene>
    <name evidence="5" type="ORF">N309_13613</name>
</gene>
<dbReference type="GO" id="GO:0016342">
    <property type="term" value="C:catenin complex"/>
    <property type="evidence" value="ECO:0007669"/>
    <property type="project" value="TreeGrafter"/>
</dbReference>
<comment type="subcellular location">
    <subcellularLocation>
        <location evidence="1">Membrane</location>
    </subcellularLocation>
</comment>
<dbReference type="EMBL" id="KL895680">
    <property type="protein sequence ID" value="KGL82861.1"/>
    <property type="molecule type" value="Genomic_DNA"/>
</dbReference>
<dbReference type="InterPro" id="IPR015919">
    <property type="entry name" value="Cadherin-like_sf"/>
</dbReference>
<dbReference type="PANTHER" id="PTHR24027">
    <property type="entry name" value="CADHERIN-23"/>
    <property type="match status" value="1"/>
</dbReference>
<dbReference type="Gene3D" id="2.60.40.60">
    <property type="entry name" value="Cadherins"/>
    <property type="match status" value="1"/>
</dbReference>
<dbReference type="InterPro" id="IPR039808">
    <property type="entry name" value="Cadherin"/>
</dbReference>
<dbReference type="GO" id="GO:0007043">
    <property type="term" value="P:cell-cell junction assembly"/>
    <property type="evidence" value="ECO:0007669"/>
    <property type="project" value="TreeGrafter"/>
</dbReference>
<feature type="non-terminal residue" evidence="5">
    <location>
        <position position="80"/>
    </location>
</feature>
<dbReference type="STRING" id="94827.A0A099ZLW1"/>
<keyword evidence="4" id="KW-0472">Membrane</keyword>
<evidence type="ECO:0000256" key="3">
    <source>
        <dbReference type="ARBA" id="ARBA00022837"/>
    </source>
</evidence>
<evidence type="ECO:0000313" key="5">
    <source>
        <dbReference type="EMBL" id="KGL82861.1"/>
    </source>
</evidence>
<evidence type="ECO:0000256" key="4">
    <source>
        <dbReference type="ARBA" id="ARBA00023136"/>
    </source>
</evidence>
<feature type="non-terminal residue" evidence="5">
    <location>
        <position position="1"/>
    </location>
</feature>
<name>A0A099ZLW1_TINGU</name>
<evidence type="ECO:0000313" key="6">
    <source>
        <dbReference type="Proteomes" id="UP000053641"/>
    </source>
</evidence>
<dbReference type="PANTHER" id="PTHR24027:SF311">
    <property type="entry name" value="CADHERIN-22"/>
    <property type="match status" value="1"/>
</dbReference>